<dbReference type="EMBL" id="JAAIIH010000023">
    <property type="protein sequence ID" value="NMN01323.1"/>
    <property type="molecule type" value="Genomic_DNA"/>
</dbReference>
<reference evidence="2 3" key="1">
    <citation type="submission" date="2020-02" db="EMBL/GenBank/DDBJ databases">
        <title>Characterization of phylogenetic diversity of novel bifidobacterial species isolated in Czech ZOOs.</title>
        <authorList>
            <person name="Lugli G.A."/>
            <person name="Vera N.B."/>
            <person name="Ventura M."/>
        </authorList>
    </citation>
    <scope>NUCLEOTIDE SEQUENCE [LARGE SCALE GENOMIC DNA]</scope>
    <source>
        <strain evidence="2 3">DSM 109958</strain>
    </source>
</reference>
<feature type="transmembrane region" description="Helical" evidence="1">
    <location>
        <begin position="26"/>
        <end position="43"/>
    </location>
</feature>
<evidence type="ECO:0000313" key="3">
    <source>
        <dbReference type="Proteomes" id="UP000588277"/>
    </source>
</evidence>
<keyword evidence="1" id="KW-0812">Transmembrane</keyword>
<proteinExistence type="predicted"/>
<gene>
    <name evidence="2" type="ORF">G1C96_1912</name>
</gene>
<evidence type="ECO:0000313" key="2">
    <source>
        <dbReference type="EMBL" id="NMN01323.1"/>
    </source>
</evidence>
<accession>A0A7Y0F3G0</accession>
<keyword evidence="1" id="KW-0472">Membrane</keyword>
<sequence length="53" mass="5804">MEHTGLYATGLALALGAWIYVETQPITAALFIFAALAVVTCANRDHRKEGDRR</sequence>
<name>A0A7Y0F3G0_9BIFI</name>
<evidence type="ECO:0000256" key="1">
    <source>
        <dbReference type="SAM" id="Phobius"/>
    </source>
</evidence>
<comment type="caution">
    <text evidence="2">The sequence shown here is derived from an EMBL/GenBank/DDBJ whole genome shotgun (WGS) entry which is preliminary data.</text>
</comment>
<protein>
    <submittedName>
        <fullName evidence="2">Uncharacterized protein</fullName>
    </submittedName>
</protein>
<dbReference type="AlphaFoldDB" id="A0A7Y0F3G0"/>
<dbReference type="Proteomes" id="UP000588277">
    <property type="component" value="Unassembled WGS sequence"/>
</dbReference>
<keyword evidence="3" id="KW-1185">Reference proteome</keyword>
<dbReference type="RefSeq" id="WP_169276395.1">
    <property type="nucleotide sequence ID" value="NZ_JAAIIH010000023.1"/>
</dbReference>
<keyword evidence="1" id="KW-1133">Transmembrane helix</keyword>
<organism evidence="2 3">
    <name type="scientific">Bifidobacterium moraviense</name>
    <dbReference type="NCBI Taxonomy" id="2675323"/>
    <lineage>
        <taxon>Bacteria</taxon>
        <taxon>Bacillati</taxon>
        <taxon>Actinomycetota</taxon>
        <taxon>Actinomycetes</taxon>
        <taxon>Bifidobacteriales</taxon>
        <taxon>Bifidobacteriaceae</taxon>
        <taxon>Bifidobacterium</taxon>
    </lineage>
</organism>